<dbReference type="OrthoDB" id="2157530at2759"/>
<accession>A0A6A6D096</accession>
<dbReference type="PANTHER" id="PTHR24148:SF64">
    <property type="entry name" value="HETEROKARYON INCOMPATIBILITY DOMAIN-CONTAINING PROTEIN"/>
    <property type="match status" value="1"/>
</dbReference>
<dbReference type="GeneID" id="54565033"/>
<protein>
    <recommendedName>
        <fullName evidence="1">Heterokaryon incompatibility domain-containing protein</fullName>
    </recommendedName>
</protein>
<dbReference type="Pfam" id="PF06985">
    <property type="entry name" value="HET"/>
    <property type="match status" value="1"/>
</dbReference>
<gene>
    <name evidence="2" type="ORF">M409DRAFT_51292</name>
</gene>
<evidence type="ECO:0000259" key="1">
    <source>
        <dbReference type="Pfam" id="PF06985"/>
    </source>
</evidence>
<evidence type="ECO:0000313" key="3">
    <source>
        <dbReference type="Proteomes" id="UP000799537"/>
    </source>
</evidence>
<evidence type="ECO:0000313" key="2">
    <source>
        <dbReference type="EMBL" id="KAF2171066.1"/>
    </source>
</evidence>
<dbReference type="InterPro" id="IPR052895">
    <property type="entry name" value="HetReg/Transcr_Mod"/>
</dbReference>
<sequence>MADKNPFSQLFQKNTVRLATLEPGRGDDVVKVKIVDINPRDASYDCISYDRSKDFDTVDVEVDGEPFKISKPLASALKAFRKFDSTRTVWADLLIGSNVEERSTQAREMKTVFEHADKTTAWLSSGNAQREAALDMIQTLANEWSQARLHANYPEVHSRATFQQMRDAQAYIGARHERFQPTNKALWEAVQRLFCTTYFETPQSIPEIILSKKPMVAVGDKSVSWPDFASASTAFAMLMPSLGLTPDPKLLKSLERIMGLQTATRRKRDGESLELLPMIKDARGTSYRDPREVVFSVIPISTPCLRTEKDSKRPALPEVDYEASEVEVFKRASRYILEDRQDLMMWWYERPPCGRKLAGLPSWAIDWSSPNINTGSALISPDNGLRSWADPLKNKRIYVDDEDGLHLQAHPLDRISSVSQIFTETNYRRLCLEEFQKLAPSREAATPEQCMDKYARTLILNIAGFGDTMRTSSAPSEDVIRSFQSLLAEERILQVLGCTMEQLMSMSPERIAEARAKPEIQNLAGIPGQSQDFDSLLQTNTLGRRFFTCESGRYGMTTIETPPEGSQAPNATPVPNFDSVLGDPLGQGMMSAFQSFLAQKDPRAAAALNQAIAGTMPGQRVPGVRIGDLVVAVIGGFQPYVLRAKKREEGGERDLNEQTKYVFVGDCYLHGVMDGECFKEGGQVRRDVRTVDVTVV</sequence>
<dbReference type="InterPro" id="IPR010730">
    <property type="entry name" value="HET"/>
</dbReference>
<keyword evidence="3" id="KW-1185">Reference proteome</keyword>
<dbReference type="AlphaFoldDB" id="A0A6A6D096"/>
<dbReference type="Proteomes" id="UP000799537">
    <property type="component" value="Unassembled WGS sequence"/>
</dbReference>
<dbReference type="EMBL" id="ML993584">
    <property type="protein sequence ID" value="KAF2171066.1"/>
    <property type="molecule type" value="Genomic_DNA"/>
</dbReference>
<proteinExistence type="predicted"/>
<dbReference type="RefSeq" id="XP_033671955.1">
    <property type="nucleotide sequence ID" value="XM_033811761.1"/>
</dbReference>
<name>A0A6A6D096_ZASCE</name>
<feature type="domain" description="Heterokaryon incompatibility" evidence="1">
    <location>
        <begin position="45"/>
        <end position="154"/>
    </location>
</feature>
<organism evidence="2 3">
    <name type="scientific">Zasmidium cellare ATCC 36951</name>
    <dbReference type="NCBI Taxonomy" id="1080233"/>
    <lineage>
        <taxon>Eukaryota</taxon>
        <taxon>Fungi</taxon>
        <taxon>Dikarya</taxon>
        <taxon>Ascomycota</taxon>
        <taxon>Pezizomycotina</taxon>
        <taxon>Dothideomycetes</taxon>
        <taxon>Dothideomycetidae</taxon>
        <taxon>Mycosphaerellales</taxon>
        <taxon>Mycosphaerellaceae</taxon>
        <taxon>Zasmidium</taxon>
    </lineage>
</organism>
<reference evidence="2" key="1">
    <citation type="journal article" date="2020" name="Stud. Mycol.">
        <title>101 Dothideomycetes genomes: a test case for predicting lifestyles and emergence of pathogens.</title>
        <authorList>
            <person name="Haridas S."/>
            <person name="Albert R."/>
            <person name="Binder M."/>
            <person name="Bloem J."/>
            <person name="Labutti K."/>
            <person name="Salamov A."/>
            <person name="Andreopoulos B."/>
            <person name="Baker S."/>
            <person name="Barry K."/>
            <person name="Bills G."/>
            <person name="Bluhm B."/>
            <person name="Cannon C."/>
            <person name="Castanera R."/>
            <person name="Culley D."/>
            <person name="Daum C."/>
            <person name="Ezra D."/>
            <person name="Gonzalez J."/>
            <person name="Henrissat B."/>
            <person name="Kuo A."/>
            <person name="Liang C."/>
            <person name="Lipzen A."/>
            <person name="Lutzoni F."/>
            <person name="Magnuson J."/>
            <person name="Mondo S."/>
            <person name="Nolan M."/>
            <person name="Ohm R."/>
            <person name="Pangilinan J."/>
            <person name="Park H.-J."/>
            <person name="Ramirez L."/>
            <person name="Alfaro M."/>
            <person name="Sun H."/>
            <person name="Tritt A."/>
            <person name="Yoshinaga Y."/>
            <person name="Zwiers L.-H."/>
            <person name="Turgeon B."/>
            <person name="Goodwin S."/>
            <person name="Spatafora J."/>
            <person name="Crous P."/>
            <person name="Grigoriev I."/>
        </authorList>
    </citation>
    <scope>NUCLEOTIDE SEQUENCE</scope>
    <source>
        <strain evidence="2">ATCC 36951</strain>
    </source>
</reference>
<dbReference type="PANTHER" id="PTHR24148">
    <property type="entry name" value="ANKYRIN REPEAT DOMAIN-CONTAINING PROTEIN 39 HOMOLOG-RELATED"/>
    <property type="match status" value="1"/>
</dbReference>